<organism evidence="1">
    <name type="scientific">Nothobranchius rachovii</name>
    <name type="common">bluefin notho</name>
    <dbReference type="NCBI Taxonomy" id="451742"/>
    <lineage>
        <taxon>Eukaryota</taxon>
        <taxon>Metazoa</taxon>
        <taxon>Chordata</taxon>
        <taxon>Craniata</taxon>
        <taxon>Vertebrata</taxon>
        <taxon>Euteleostomi</taxon>
        <taxon>Actinopterygii</taxon>
        <taxon>Neopterygii</taxon>
        <taxon>Teleostei</taxon>
        <taxon>Neoteleostei</taxon>
        <taxon>Acanthomorphata</taxon>
        <taxon>Ovalentaria</taxon>
        <taxon>Atherinomorphae</taxon>
        <taxon>Cyprinodontiformes</taxon>
        <taxon>Nothobranchiidae</taxon>
        <taxon>Nothobranchius</taxon>
    </lineage>
</organism>
<reference evidence="1" key="1">
    <citation type="submission" date="2016-05" db="EMBL/GenBank/DDBJ databases">
        <authorList>
            <person name="Lavstsen T."/>
            <person name="Jespersen J.S."/>
        </authorList>
    </citation>
    <scope>NUCLEOTIDE SEQUENCE</scope>
    <source>
        <tissue evidence="1">Brain</tissue>
    </source>
</reference>
<reference evidence="1" key="2">
    <citation type="submission" date="2016-06" db="EMBL/GenBank/DDBJ databases">
        <title>The genome of a short-lived fish provides insights into sex chromosome evolution and the genetic control of aging.</title>
        <authorList>
            <person name="Reichwald K."/>
            <person name="Felder M."/>
            <person name="Petzold A."/>
            <person name="Koch P."/>
            <person name="Groth M."/>
            <person name="Platzer M."/>
        </authorList>
    </citation>
    <scope>NUCLEOTIDE SEQUENCE</scope>
    <source>
        <tissue evidence="1">Brain</tissue>
    </source>
</reference>
<gene>
    <name evidence="1" type="primary">Nfu_g_1_013836</name>
</gene>
<accession>A0A1A8QUU6</accession>
<dbReference type="EMBL" id="HAEH01013430">
    <property type="protein sequence ID" value="SBR97381.1"/>
    <property type="molecule type" value="Transcribed_RNA"/>
</dbReference>
<protein>
    <submittedName>
        <fullName evidence="1">Uncharacterized protein</fullName>
    </submittedName>
</protein>
<feature type="non-terminal residue" evidence="1">
    <location>
        <position position="226"/>
    </location>
</feature>
<name>A0A1A8QUU6_9TELE</name>
<proteinExistence type="predicted"/>
<sequence>SLLRDLNQLRLCFRLDKLHLLYHSWLSGALHDQQIVSRLYDVVTSFNYNGLHLLWGWGGSLSRSRWQRLRRQDHLLLPPSSSLSRCGGGSGSLCDHWSPAHLSGRYVEGKCESTGELNHICSCVIWLLYLRGRFDGNSFLRSDRRSGCRGGWNGHRRGDDGLVGAWYELDLASLWHHLDLWNHLVLNVGRPRGVAAGRTLLDGKDYGAARGCGSQTGRKLDHIALC</sequence>
<evidence type="ECO:0000313" key="1">
    <source>
        <dbReference type="EMBL" id="SBR97381.1"/>
    </source>
</evidence>
<feature type="non-terminal residue" evidence="1">
    <location>
        <position position="1"/>
    </location>
</feature>
<dbReference type="AlphaFoldDB" id="A0A1A8QUU6"/>